<name>A0ABN9HK42_9NEOB</name>
<proteinExistence type="predicted"/>
<reference evidence="1" key="1">
    <citation type="submission" date="2023-05" db="EMBL/GenBank/DDBJ databases">
        <authorList>
            <person name="Stuckert A."/>
        </authorList>
    </citation>
    <scope>NUCLEOTIDE SEQUENCE</scope>
</reference>
<evidence type="ECO:0000313" key="1">
    <source>
        <dbReference type="EMBL" id="CAI9622145.1"/>
    </source>
</evidence>
<protein>
    <submittedName>
        <fullName evidence="1">Uncharacterized protein</fullName>
    </submittedName>
</protein>
<dbReference type="EMBL" id="CATNWA010021297">
    <property type="protein sequence ID" value="CAI9622145.1"/>
    <property type="molecule type" value="Genomic_DNA"/>
</dbReference>
<evidence type="ECO:0000313" key="2">
    <source>
        <dbReference type="Proteomes" id="UP001162483"/>
    </source>
</evidence>
<keyword evidence="2" id="KW-1185">Reference proteome</keyword>
<sequence>MTLAGLSFAKGAVHAINSAGCPNFCRRHFFVFCYFESVNDGNKIQLLLTYYKNV</sequence>
<accession>A0ABN9HK42</accession>
<gene>
    <name evidence="1" type="ORF">SPARVUS_LOCUS16239734</name>
</gene>
<dbReference type="Proteomes" id="UP001162483">
    <property type="component" value="Unassembled WGS sequence"/>
</dbReference>
<organism evidence="1 2">
    <name type="scientific">Staurois parvus</name>
    <dbReference type="NCBI Taxonomy" id="386267"/>
    <lineage>
        <taxon>Eukaryota</taxon>
        <taxon>Metazoa</taxon>
        <taxon>Chordata</taxon>
        <taxon>Craniata</taxon>
        <taxon>Vertebrata</taxon>
        <taxon>Euteleostomi</taxon>
        <taxon>Amphibia</taxon>
        <taxon>Batrachia</taxon>
        <taxon>Anura</taxon>
        <taxon>Neobatrachia</taxon>
        <taxon>Ranoidea</taxon>
        <taxon>Ranidae</taxon>
        <taxon>Staurois</taxon>
    </lineage>
</organism>
<comment type="caution">
    <text evidence="1">The sequence shown here is derived from an EMBL/GenBank/DDBJ whole genome shotgun (WGS) entry which is preliminary data.</text>
</comment>